<organism evidence="1">
    <name type="scientific">marine metagenome</name>
    <dbReference type="NCBI Taxonomy" id="408172"/>
    <lineage>
        <taxon>unclassified sequences</taxon>
        <taxon>metagenomes</taxon>
        <taxon>ecological metagenomes</taxon>
    </lineage>
</organism>
<sequence>MVYCFSRPEPRGMPNFLSNKSNSIILESIIFLFESSSEYDE</sequence>
<name>A0A381NT55_9ZZZZ</name>
<dbReference type="EMBL" id="UINC01000577">
    <property type="protein sequence ID" value="SUZ57772.1"/>
    <property type="molecule type" value="Genomic_DNA"/>
</dbReference>
<gene>
    <name evidence="1" type="ORF">METZ01_LOCUS10626</name>
</gene>
<evidence type="ECO:0000313" key="1">
    <source>
        <dbReference type="EMBL" id="SUZ57772.1"/>
    </source>
</evidence>
<reference evidence="1" key="1">
    <citation type="submission" date="2018-05" db="EMBL/GenBank/DDBJ databases">
        <authorList>
            <person name="Lanie J.A."/>
            <person name="Ng W.-L."/>
            <person name="Kazmierczak K.M."/>
            <person name="Andrzejewski T.M."/>
            <person name="Davidsen T.M."/>
            <person name="Wayne K.J."/>
            <person name="Tettelin H."/>
            <person name="Glass J.I."/>
            <person name="Rusch D."/>
            <person name="Podicherti R."/>
            <person name="Tsui H.-C.T."/>
            <person name="Winkler M.E."/>
        </authorList>
    </citation>
    <scope>NUCLEOTIDE SEQUENCE</scope>
</reference>
<dbReference type="AlphaFoldDB" id="A0A381NT55"/>
<protein>
    <submittedName>
        <fullName evidence="1">Uncharacterized protein</fullName>
    </submittedName>
</protein>
<accession>A0A381NT55</accession>
<proteinExistence type="predicted"/>